<dbReference type="InterPro" id="IPR020040">
    <property type="entry name" value="Ribosomal_uL6_a/b-dom"/>
</dbReference>
<protein>
    <recommendedName>
        <fullName evidence="4">Large ribosomal subunit protein uL6</fullName>
    </recommendedName>
</protein>
<evidence type="ECO:0000256" key="2">
    <source>
        <dbReference type="ARBA" id="ARBA00022980"/>
    </source>
</evidence>
<dbReference type="PANTHER" id="PTHR11655">
    <property type="entry name" value="60S/50S RIBOSOMAL PROTEIN L6/L9"/>
    <property type="match status" value="1"/>
</dbReference>
<gene>
    <name evidence="4 8" type="primary">rplF</name>
    <name evidence="8" type="ORF">Ark11_0520</name>
</gene>
<dbReference type="InterPro" id="IPR000702">
    <property type="entry name" value="Ribosomal_uL6-like"/>
</dbReference>
<evidence type="ECO:0000313" key="9">
    <source>
        <dbReference type="Proteomes" id="UP000198651"/>
    </source>
</evidence>
<reference evidence="9" key="1">
    <citation type="submission" date="2015-11" db="EMBL/GenBank/DDBJ databases">
        <authorList>
            <person name="Seth-Smith H.M.B."/>
        </authorList>
    </citation>
    <scope>NUCLEOTIDE SEQUENCE [LARGE SCALE GENOMIC DNA]</scope>
    <source>
        <strain evidence="9">2013Ark11</strain>
    </source>
</reference>
<dbReference type="PATRIC" id="fig|1561003.3.peg.533"/>
<dbReference type="InterPro" id="IPR002358">
    <property type="entry name" value="Ribosomal_uL6_CS"/>
</dbReference>
<dbReference type="InterPro" id="IPR019906">
    <property type="entry name" value="Ribosomal_uL6_bac-type"/>
</dbReference>
<dbReference type="EMBL" id="LN906597">
    <property type="protein sequence ID" value="CUT17365.1"/>
    <property type="molecule type" value="Genomic_DNA"/>
</dbReference>
<keyword evidence="2 4" id="KW-0689">Ribosomal protein</keyword>
<comment type="subunit">
    <text evidence="4">Part of the 50S ribosomal subunit.</text>
</comment>
<dbReference type="InterPro" id="IPR036789">
    <property type="entry name" value="Ribosomal_uL6-like_a/b-dom_sf"/>
</dbReference>
<comment type="similarity">
    <text evidence="1 4 5">Belongs to the universal ribosomal protein uL6 family.</text>
</comment>
<dbReference type="OrthoDB" id="9805007at2"/>
<evidence type="ECO:0000256" key="6">
    <source>
        <dbReference type="RuleBase" id="RU003870"/>
    </source>
</evidence>
<dbReference type="GO" id="GO:0002181">
    <property type="term" value="P:cytoplasmic translation"/>
    <property type="evidence" value="ECO:0007669"/>
    <property type="project" value="TreeGrafter"/>
</dbReference>
<dbReference type="NCBIfam" id="TIGR03654">
    <property type="entry name" value="L6_bact"/>
    <property type="match status" value="1"/>
</dbReference>
<dbReference type="PRINTS" id="PR00059">
    <property type="entry name" value="RIBOSOMALL6"/>
</dbReference>
<dbReference type="FunFam" id="3.90.930.12:FF:000001">
    <property type="entry name" value="50S ribosomal protein L6"/>
    <property type="match status" value="1"/>
</dbReference>
<dbReference type="PROSITE" id="PS00525">
    <property type="entry name" value="RIBOSOMAL_L6_1"/>
    <property type="match status" value="1"/>
</dbReference>
<accession>A0A0S4M0M0</accession>
<evidence type="ECO:0000256" key="1">
    <source>
        <dbReference type="ARBA" id="ARBA00009356"/>
    </source>
</evidence>
<dbReference type="Proteomes" id="UP000198651">
    <property type="component" value="Chromosome I"/>
</dbReference>
<evidence type="ECO:0000256" key="3">
    <source>
        <dbReference type="ARBA" id="ARBA00023274"/>
    </source>
</evidence>
<dbReference type="Pfam" id="PF00347">
    <property type="entry name" value="Ribosomal_L6"/>
    <property type="match status" value="2"/>
</dbReference>
<comment type="function">
    <text evidence="4 6">This protein binds to the 23S rRNA, and is important in its secondary structure. It is located near the subunit interface in the base of the L7/L12 stalk, and near the tRNA binding site of the peptidyltransferase center.</text>
</comment>
<sequence length="177" mass="18917">MSRVAKSPIKLPAGVSVELTAGSVEVRGPGGVLRFSRSHLVEVVLEDGVLRFRPLGASKFAIALSGTTRAIVNNMVIGTTKGFEKKLVLFGTGYRVSLQGSALNLSLGYSHPVIYEIPQGIVAKVLTPTELIVSGIDKQLVGLTAANIRSFRSPDPYKGKGVRYADEVVVLKEVKKK</sequence>
<keyword evidence="3 4" id="KW-0687">Ribonucleoprotein</keyword>
<organism evidence="8 9">
    <name type="scientific">Candidatus Ichthyocystis hellenicum</name>
    <dbReference type="NCBI Taxonomy" id="1561003"/>
    <lineage>
        <taxon>Bacteria</taxon>
        <taxon>Pseudomonadati</taxon>
        <taxon>Pseudomonadota</taxon>
        <taxon>Betaproteobacteria</taxon>
        <taxon>Burkholderiales</taxon>
        <taxon>Candidatus Ichthyocystis</taxon>
    </lineage>
</organism>
<dbReference type="GO" id="GO:0022625">
    <property type="term" value="C:cytosolic large ribosomal subunit"/>
    <property type="evidence" value="ECO:0007669"/>
    <property type="project" value="UniProtKB-UniRule"/>
</dbReference>
<feature type="domain" description="Large ribosomal subunit protein uL6 alpha-beta" evidence="7">
    <location>
        <begin position="90"/>
        <end position="164"/>
    </location>
</feature>
<name>A0A0S4M0M0_9BURK</name>
<dbReference type="SUPFAM" id="SSF56053">
    <property type="entry name" value="Ribosomal protein L6"/>
    <property type="match status" value="2"/>
</dbReference>
<dbReference type="HAMAP" id="MF_01365_B">
    <property type="entry name" value="Ribosomal_uL6_B"/>
    <property type="match status" value="1"/>
</dbReference>
<keyword evidence="9" id="KW-1185">Reference proteome</keyword>
<dbReference type="GO" id="GO:0003735">
    <property type="term" value="F:structural constituent of ribosome"/>
    <property type="evidence" value="ECO:0007669"/>
    <property type="project" value="UniProtKB-UniRule"/>
</dbReference>
<keyword evidence="4 6" id="KW-0699">rRNA-binding</keyword>
<keyword evidence="4 6" id="KW-0694">RNA-binding</keyword>
<dbReference type="PIRSF" id="PIRSF002162">
    <property type="entry name" value="Ribosomal_L6"/>
    <property type="match status" value="1"/>
</dbReference>
<dbReference type="Gene3D" id="3.90.930.12">
    <property type="entry name" value="Ribosomal protein L6, alpha-beta domain"/>
    <property type="match status" value="2"/>
</dbReference>
<evidence type="ECO:0000256" key="4">
    <source>
        <dbReference type="HAMAP-Rule" id="MF_01365"/>
    </source>
</evidence>
<feature type="domain" description="Large ribosomal subunit protein uL6 alpha-beta" evidence="7">
    <location>
        <begin position="12"/>
        <end position="82"/>
    </location>
</feature>
<dbReference type="RefSeq" id="WP_092342233.1">
    <property type="nucleotide sequence ID" value="NZ_FLSL01000099.1"/>
</dbReference>
<dbReference type="STRING" id="1561003.Ark11_0520"/>
<dbReference type="AlphaFoldDB" id="A0A0S4M0M0"/>
<evidence type="ECO:0000256" key="5">
    <source>
        <dbReference type="RuleBase" id="RU003869"/>
    </source>
</evidence>
<evidence type="ECO:0000313" key="8">
    <source>
        <dbReference type="EMBL" id="CUT17365.1"/>
    </source>
</evidence>
<evidence type="ECO:0000259" key="7">
    <source>
        <dbReference type="Pfam" id="PF00347"/>
    </source>
</evidence>
<dbReference type="PANTHER" id="PTHR11655:SF14">
    <property type="entry name" value="LARGE RIBOSOMAL SUBUNIT PROTEIN UL6M"/>
    <property type="match status" value="1"/>
</dbReference>
<dbReference type="GO" id="GO:0019843">
    <property type="term" value="F:rRNA binding"/>
    <property type="evidence" value="ECO:0007669"/>
    <property type="project" value="UniProtKB-UniRule"/>
</dbReference>
<proteinExistence type="inferred from homology"/>